<comment type="similarity">
    <text evidence="8 9">Belongs to the TonB-dependent receptor family.</text>
</comment>
<evidence type="ECO:0000256" key="3">
    <source>
        <dbReference type="ARBA" id="ARBA00022452"/>
    </source>
</evidence>
<reference evidence="12 13" key="1">
    <citation type="submission" date="2019-08" db="EMBL/GenBank/DDBJ databases">
        <title>Genome of Luteibaculum oceani JCM 18817.</title>
        <authorList>
            <person name="Bowman J.P."/>
        </authorList>
    </citation>
    <scope>NUCLEOTIDE SEQUENCE [LARGE SCALE GENOMIC DNA]</scope>
    <source>
        <strain evidence="12 13">JCM 18817</strain>
    </source>
</reference>
<evidence type="ECO:0000256" key="8">
    <source>
        <dbReference type="PROSITE-ProRule" id="PRU01360"/>
    </source>
</evidence>
<dbReference type="PROSITE" id="PS52016">
    <property type="entry name" value="TONB_DEPENDENT_REC_3"/>
    <property type="match status" value="1"/>
</dbReference>
<evidence type="ECO:0000259" key="11">
    <source>
        <dbReference type="Pfam" id="PF07715"/>
    </source>
</evidence>
<feature type="domain" description="TonB-dependent receptor-like beta-barrel" evidence="10">
    <location>
        <begin position="269"/>
        <end position="695"/>
    </location>
</feature>
<keyword evidence="12" id="KW-0675">Receptor</keyword>
<evidence type="ECO:0000256" key="2">
    <source>
        <dbReference type="ARBA" id="ARBA00022448"/>
    </source>
</evidence>
<keyword evidence="3 8" id="KW-1134">Transmembrane beta strand</keyword>
<dbReference type="GO" id="GO:0015344">
    <property type="term" value="F:siderophore uptake transmembrane transporter activity"/>
    <property type="evidence" value="ECO:0007669"/>
    <property type="project" value="TreeGrafter"/>
</dbReference>
<proteinExistence type="inferred from homology"/>
<keyword evidence="6 8" id="KW-0472">Membrane</keyword>
<evidence type="ECO:0000259" key="10">
    <source>
        <dbReference type="Pfam" id="PF00593"/>
    </source>
</evidence>
<evidence type="ECO:0000313" key="13">
    <source>
        <dbReference type="Proteomes" id="UP000321168"/>
    </source>
</evidence>
<dbReference type="InterPro" id="IPR008969">
    <property type="entry name" value="CarboxyPept-like_regulatory"/>
</dbReference>
<protein>
    <submittedName>
        <fullName evidence="12">TonB-dependent receptor</fullName>
    </submittedName>
</protein>
<organism evidence="12 13">
    <name type="scientific">Luteibaculum oceani</name>
    <dbReference type="NCBI Taxonomy" id="1294296"/>
    <lineage>
        <taxon>Bacteria</taxon>
        <taxon>Pseudomonadati</taxon>
        <taxon>Bacteroidota</taxon>
        <taxon>Flavobacteriia</taxon>
        <taxon>Flavobacteriales</taxon>
        <taxon>Luteibaculaceae</taxon>
        <taxon>Luteibaculum</taxon>
    </lineage>
</organism>
<name>A0A5C6V9H3_9FLAO</name>
<dbReference type="Gene3D" id="2.60.40.1120">
    <property type="entry name" value="Carboxypeptidase-like, regulatory domain"/>
    <property type="match status" value="1"/>
</dbReference>
<comment type="caution">
    <text evidence="12">The sequence shown here is derived from an EMBL/GenBank/DDBJ whole genome shotgun (WGS) entry which is preliminary data.</text>
</comment>
<dbReference type="InterPro" id="IPR039426">
    <property type="entry name" value="TonB-dep_rcpt-like"/>
</dbReference>
<dbReference type="InterPro" id="IPR037066">
    <property type="entry name" value="Plug_dom_sf"/>
</dbReference>
<evidence type="ECO:0000256" key="7">
    <source>
        <dbReference type="ARBA" id="ARBA00023237"/>
    </source>
</evidence>
<dbReference type="PANTHER" id="PTHR30069">
    <property type="entry name" value="TONB-DEPENDENT OUTER MEMBRANE RECEPTOR"/>
    <property type="match status" value="1"/>
</dbReference>
<dbReference type="EMBL" id="VORB01000002">
    <property type="protein sequence ID" value="TXC82142.1"/>
    <property type="molecule type" value="Genomic_DNA"/>
</dbReference>
<dbReference type="Gene3D" id="2.170.130.10">
    <property type="entry name" value="TonB-dependent receptor, plug domain"/>
    <property type="match status" value="1"/>
</dbReference>
<dbReference type="Pfam" id="PF13715">
    <property type="entry name" value="CarbopepD_reg_2"/>
    <property type="match status" value="1"/>
</dbReference>
<keyword evidence="4 8" id="KW-0812">Transmembrane</keyword>
<evidence type="ECO:0000256" key="9">
    <source>
        <dbReference type="RuleBase" id="RU003357"/>
    </source>
</evidence>
<evidence type="ECO:0000256" key="4">
    <source>
        <dbReference type="ARBA" id="ARBA00022692"/>
    </source>
</evidence>
<evidence type="ECO:0000256" key="5">
    <source>
        <dbReference type="ARBA" id="ARBA00023077"/>
    </source>
</evidence>
<dbReference type="Gene3D" id="2.40.170.20">
    <property type="entry name" value="TonB-dependent receptor, beta-barrel domain"/>
    <property type="match status" value="1"/>
</dbReference>
<dbReference type="PANTHER" id="PTHR30069:SF57">
    <property type="entry name" value="TONB-DEPENDENT RECEPTOR"/>
    <property type="match status" value="1"/>
</dbReference>
<dbReference type="SUPFAM" id="SSF49464">
    <property type="entry name" value="Carboxypeptidase regulatory domain-like"/>
    <property type="match status" value="1"/>
</dbReference>
<keyword evidence="7 8" id="KW-0998">Cell outer membrane</keyword>
<sequence>MKTQLTSLFYLLFCPIILMGQIDITGKVLSNGEAIVGANIYSKKFKTGTTTDKNGEFVLKFGEIEYPVEILVSFVGFKPKEIRLNKNQYLNINLEPNLELNEVVVTGTLNPVKKLDSPVPVEVYTKSILTKNPAPNIFESLERINGVRPQINCNVCNTGDIHINGLEGPYTMILIDGMPIVSGLSTVYGLSGIPNGILDQVEVVKGPSSALYGSEALGGVINIITKLPNAKFGGELDFYATSWLETNTDLSLNTPIGKGVNLLTGINHFQYNNPKDNNGDNFTDITLQNRISLFNKLAVDRKNGKHFSVAARYFYEDRWGGEMNWTPEFAGGDSVYGETIQTERIELVSLYDIPSIKNLQLQTSYNRHEQSSFYGTTSYNATQQIGFGQLVHNTKVNSIGITSGLTYRFNIYDDNTTATEKDFGGTVSNNPSATYIPGVFVQVQQELSKKWSWLAGARLDHQSNHGNIFTPRFAVKFNPTDQSTIRLNGGTGFRVVNIFTEDHAALTGAREVVIAPNIKPEQSKSLNLNYEQHFYSLTGDRFGVDFNSWYTHFSNQIIPDYESNPNEIRYENLDNYSVSRGISANLNAVLKSGLSILAGVSYIDVFLMEQEGSSMVKSRPLLSENWTGTWTISYPIRSWKMEIDYTGNLYGPMLLPTLGELDPRPKESPWWSIQNLNFSYKGFKNIELYGGIKNLLNFTPAANSIARAFDPFDKGVTFDGEGNAVATPSNPNALTFDPSYVYAPNQGRRTYLGLKWIF</sequence>
<dbReference type="InterPro" id="IPR012910">
    <property type="entry name" value="Plug_dom"/>
</dbReference>
<dbReference type="InterPro" id="IPR000531">
    <property type="entry name" value="Beta-barrel_TonB"/>
</dbReference>
<dbReference type="GO" id="GO:0009279">
    <property type="term" value="C:cell outer membrane"/>
    <property type="evidence" value="ECO:0007669"/>
    <property type="project" value="UniProtKB-SubCell"/>
</dbReference>
<dbReference type="RefSeq" id="WP_147013379.1">
    <property type="nucleotide sequence ID" value="NZ_VORB01000002.1"/>
</dbReference>
<feature type="domain" description="TonB-dependent receptor plug" evidence="11">
    <location>
        <begin position="114"/>
        <end position="220"/>
    </location>
</feature>
<accession>A0A5C6V9H3</accession>
<dbReference type="OrthoDB" id="9760333at2"/>
<dbReference type="GO" id="GO:0044718">
    <property type="term" value="P:siderophore transmembrane transport"/>
    <property type="evidence" value="ECO:0007669"/>
    <property type="project" value="TreeGrafter"/>
</dbReference>
<evidence type="ECO:0000256" key="6">
    <source>
        <dbReference type="ARBA" id="ARBA00023136"/>
    </source>
</evidence>
<dbReference type="AlphaFoldDB" id="A0A5C6V9H3"/>
<evidence type="ECO:0000256" key="1">
    <source>
        <dbReference type="ARBA" id="ARBA00004571"/>
    </source>
</evidence>
<keyword evidence="2 8" id="KW-0813">Transport</keyword>
<dbReference type="SUPFAM" id="SSF56935">
    <property type="entry name" value="Porins"/>
    <property type="match status" value="1"/>
</dbReference>
<keyword evidence="13" id="KW-1185">Reference proteome</keyword>
<dbReference type="Proteomes" id="UP000321168">
    <property type="component" value="Unassembled WGS sequence"/>
</dbReference>
<keyword evidence="5 9" id="KW-0798">TonB box</keyword>
<dbReference type="Pfam" id="PF07715">
    <property type="entry name" value="Plug"/>
    <property type="match status" value="1"/>
</dbReference>
<comment type="subcellular location">
    <subcellularLocation>
        <location evidence="1 8">Cell outer membrane</location>
        <topology evidence="1 8">Multi-pass membrane protein</topology>
    </subcellularLocation>
</comment>
<evidence type="ECO:0000313" key="12">
    <source>
        <dbReference type="EMBL" id="TXC82142.1"/>
    </source>
</evidence>
<dbReference type="InterPro" id="IPR036942">
    <property type="entry name" value="Beta-barrel_TonB_sf"/>
</dbReference>
<dbReference type="Pfam" id="PF00593">
    <property type="entry name" value="TonB_dep_Rec_b-barrel"/>
    <property type="match status" value="1"/>
</dbReference>
<gene>
    <name evidence="12" type="ORF">FRX97_03345</name>
</gene>